<evidence type="ECO:0000259" key="6">
    <source>
        <dbReference type="Pfam" id="PF07976"/>
    </source>
</evidence>
<dbReference type="PANTHER" id="PTHR43004:SF20">
    <property type="entry name" value="2-MONOOXYGENASE, PUTATIVE (AFU_ORTHOLOGUE AFUA_1G13660)-RELATED"/>
    <property type="match status" value="1"/>
</dbReference>
<dbReference type="SUPFAM" id="SSF54373">
    <property type="entry name" value="FAD-linked reductases, C-terminal domain"/>
    <property type="match status" value="1"/>
</dbReference>
<keyword evidence="8" id="KW-1185">Reference proteome</keyword>
<name>R7RZS7_STEHR</name>
<evidence type="ECO:0000256" key="2">
    <source>
        <dbReference type="ARBA" id="ARBA00022630"/>
    </source>
</evidence>
<evidence type="ECO:0000256" key="3">
    <source>
        <dbReference type="ARBA" id="ARBA00022827"/>
    </source>
</evidence>
<keyword evidence="3" id="KW-0274">FAD</keyword>
<sequence>MANSSSASEVNSSSATPVESKVDVLIIGAGPAGVMAANALAMAGVDVRIVDKRPTKVMAGQADGIQPRTIESYGLADTLLEDAAQLHMAAFYNPGPDGGLECTGRAPDITPTNARFPFEAILHQGEIERMFLESMEKHNCRVERPVVPKILEITADEKRLRDAEDYAVMVSGDFVKLQRLAPQPGEPETEIVHAKFVIGTDGAHSWTRKSLQIPMLGSQTEYIWGVLDIHPSTDFPDVRNRCAIHTLSGSCMIIPRERDKIRLYIQLTDVDVRDPESGRVDLGRFGPAQLLEVAARSFKPYRMEVKDGDMEKGVEWWALYSIGQRVAERYSVSDRVFIAGDACHTHSPKAGQGMNASMNDTHNLVWKITHVLRGWADISVLKTYEFERRKYAQDLIDFDKKFSKLFSIKPKIEDVVADGEDLVEGVTHAEFFEAFQTYGLFTSGIGVHYAPSAITSPTHQHLASNLIIGERLIPQIVLRGADRRPFEIQDLCPSDSRFKILVFAGLGEPVAPGAANAKGTRAKVQAERTYGRARKGTEMFDVLVVCMGKKETFVHTAVPEVFRPHWSKVLLDDSSAKKQIGGDMYKNYGIGDEGAVVVVRPDGYVGTVVPLEGAMEDLNKYFAAFVRRG</sequence>
<dbReference type="EMBL" id="JH687398">
    <property type="protein sequence ID" value="EIM80353.1"/>
    <property type="molecule type" value="Genomic_DNA"/>
</dbReference>
<evidence type="ECO:0000313" key="7">
    <source>
        <dbReference type="EMBL" id="EIM80353.1"/>
    </source>
</evidence>
<dbReference type="InterPro" id="IPR002938">
    <property type="entry name" value="FAD-bd"/>
</dbReference>
<dbReference type="InterPro" id="IPR036249">
    <property type="entry name" value="Thioredoxin-like_sf"/>
</dbReference>
<dbReference type="OrthoDB" id="1716816at2759"/>
<evidence type="ECO:0000259" key="5">
    <source>
        <dbReference type="Pfam" id="PF01494"/>
    </source>
</evidence>
<dbReference type="GeneID" id="18806427"/>
<dbReference type="CDD" id="cd02979">
    <property type="entry name" value="PHOX_C"/>
    <property type="match status" value="1"/>
</dbReference>
<protein>
    <recommendedName>
        <fullName evidence="9">FAD binding domain-containing protein</fullName>
    </recommendedName>
</protein>
<reference evidence="8" key="1">
    <citation type="journal article" date="2012" name="Science">
        <title>The Paleozoic origin of enzymatic lignin decomposition reconstructed from 31 fungal genomes.</title>
        <authorList>
            <person name="Floudas D."/>
            <person name="Binder M."/>
            <person name="Riley R."/>
            <person name="Barry K."/>
            <person name="Blanchette R.A."/>
            <person name="Henrissat B."/>
            <person name="Martinez A.T."/>
            <person name="Otillar R."/>
            <person name="Spatafora J.W."/>
            <person name="Yadav J.S."/>
            <person name="Aerts A."/>
            <person name="Benoit I."/>
            <person name="Boyd A."/>
            <person name="Carlson A."/>
            <person name="Copeland A."/>
            <person name="Coutinho P.M."/>
            <person name="de Vries R.P."/>
            <person name="Ferreira P."/>
            <person name="Findley K."/>
            <person name="Foster B."/>
            <person name="Gaskell J."/>
            <person name="Glotzer D."/>
            <person name="Gorecki P."/>
            <person name="Heitman J."/>
            <person name="Hesse C."/>
            <person name="Hori C."/>
            <person name="Igarashi K."/>
            <person name="Jurgens J.A."/>
            <person name="Kallen N."/>
            <person name="Kersten P."/>
            <person name="Kohler A."/>
            <person name="Kuees U."/>
            <person name="Kumar T.K.A."/>
            <person name="Kuo A."/>
            <person name="LaButti K."/>
            <person name="Larrondo L.F."/>
            <person name="Lindquist E."/>
            <person name="Ling A."/>
            <person name="Lombard V."/>
            <person name="Lucas S."/>
            <person name="Lundell T."/>
            <person name="Martin R."/>
            <person name="McLaughlin D.J."/>
            <person name="Morgenstern I."/>
            <person name="Morin E."/>
            <person name="Murat C."/>
            <person name="Nagy L.G."/>
            <person name="Nolan M."/>
            <person name="Ohm R.A."/>
            <person name="Patyshakuliyeva A."/>
            <person name="Rokas A."/>
            <person name="Ruiz-Duenas F.J."/>
            <person name="Sabat G."/>
            <person name="Salamov A."/>
            <person name="Samejima M."/>
            <person name="Schmutz J."/>
            <person name="Slot J.C."/>
            <person name="St John F."/>
            <person name="Stenlid J."/>
            <person name="Sun H."/>
            <person name="Sun S."/>
            <person name="Syed K."/>
            <person name="Tsang A."/>
            <person name="Wiebenga A."/>
            <person name="Young D."/>
            <person name="Pisabarro A."/>
            <person name="Eastwood D.C."/>
            <person name="Martin F."/>
            <person name="Cullen D."/>
            <person name="Grigoriev I.V."/>
            <person name="Hibbett D.S."/>
        </authorList>
    </citation>
    <scope>NUCLEOTIDE SEQUENCE [LARGE SCALE GENOMIC DNA]</scope>
    <source>
        <strain evidence="8">FP-91666</strain>
    </source>
</reference>
<keyword evidence="4" id="KW-0560">Oxidoreductase</keyword>
<dbReference type="Gene3D" id="3.40.30.20">
    <property type="match status" value="1"/>
</dbReference>
<dbReference type="Pfam" id="PF01494">
    <property type="entry name" value="FAD_binding_3"/>
    <property type="match status" value="1"/>
</dbReference>
<dbReference type="RefSeq" id="XP_007310399.1">
    <property type="nucleotide sequence ID" value="XM_007310337.1"/>
</dbReference>
<evidence type="ECO:0008006" key="9">
    <source>
        <dbReference type="Google" id="ProtNLM"/>
    </source>
</evidence>
<dbReference type="InterPro" id="IPR036188">
    <property type="entry name" value="FAD/NAD-bd_sf"/>
</dbReference>
<dbReference type="SUPFAM" id="SSF51905">
    <property type="entry name" value="FAD/NAD(P)-binding domain"/>
    <property type="match status" value="1"/>
</dbReference>
<feature type="domain" description="FAD-binding" evidence="5">
    <location>
        <begin position="21"/>
        <end position="398"/>
    </location>
</feature>
<accession>R7RZS7</accession>
<dbReference type="GO" id="GO:0071949">
    <property type="term" value="F:FAD binding"/>
    <property type="evidence" value="ECO:0007669"/>
    <property type="project" value="InterPro"/>
</dbReference>
<dbReference type="PANTHER" id="PTHR43004">
    <property type="entry name" value="TRK SYSTEM POTASSIUM UPTAKE PROTEIN"/>
    <property type="match status" value="1"/>
</dbReference>
<dbReference type="InterPro" id="IPR050641">
    <property type="entry name" value="RIFMO-like"/>
</dbReference>
<dbReference type="Gene3D" id="3.50.50.60">
    <property type="entry name" value="FAD/NAD(P)-binding domain"/>
    <property type="match status" value="1"/>
</dbReference>
<evidence type="ECO:0000256" key="4">
    <source>
        <dbReference type="ARBA" id="ARBA00023002"/>
    </source>
</evidence>
<dbReference type="GO" id="GO:0016709">
    <property type="term" value="F:oxidoreductase activity, acting on paired donors, with incorporation or reduction of molecular oxygen, NAD(P)H as one donor, and incorporation of one atom of oxygen"/>
    <property type="evidence" value="ECO:0007669"/>
    <property type="project" value="UniProtKB-ARBA"/>
</dbReference>
<organism evidence="7 8">
    <name type="scientific">Stereum hirsutum (strain FP-91666)</name>
    <name type="common">White-rot fungus</name>
    <dbReference type="NCBI Taxonomy" id="721885"/>
    <lineage>
        <taxon>Eukaryota</taxon>
        <taxon>Fungi</taxon>
        <taxon>Dikarya</taxon>
        <taxon>Basidiomycota</taxon>
        <taxon>Agaricomycotina</taxon>
        <taxon>Agaricomycetes</taxon>
        <taxon>Russulales</taxon>
        <taxon>Stereaceae</taxon>
        <taxon>Stereum</taxon>
    </lineage>
</organism>
<feature type="domain" description="Phenol hydroxylase-like C-terminal dimerisation" evidence="6">
    <location>
        <begin position="447"/>
        <end position="627"/>
    </location>
</feature>
<gene>
    <name evidence="7" type="ORF">STEHIDRAFT_68295</name>
</gene>
<dbReference type="InterPro" id="IPR038220">
    <property type="entry name" value="PHOX_C_sf"/>
</dbReference>
<keyword evidence="2" id="KW-0285">Flavoprotein</keyword>
<proteinExistence type="inferred from homology"/>
<dbReference type="SUPFAM" id="SSF52833">
    <property type="entry name" value="Thioredoxin-like"/>
    <property type="match status" value="1"/>
</dbReference>
<dbReference type="OMA" id="DKSKMGP"/>
<dbReference type="Gene3D" id="3.30.9.10">
    <property type="entry name" value="D-Amino Acid Oxidase, subunit A, domain 2"/>
    <property type="match status" value="1"/>
</dbReference>
<comment type="similarity">
    <text evidence="1">Belongs to the PheA/TfdB FAD monooxygenase family.</text>
</comment>
<dbReference type="AlphaFoldDB" id="R7RZS7"/>
<dbReference type="eggNOG" id="KOG3855">
    <property type="taxonomic scope" value="Eukaryota"/>
</dbReference>
<dbReference type="Pfam" id="PF07976">
    <property type="entry name" value="Phe_hydrox_dim"/>
    <property type="match status" value="1"/>
</dbReference>
<dbReference type="PRINTS" id="PR00420">
    <property type="entry name" value="RNGMNOXGNASE"/>
</dbReference>
<dbReference type="KEGG" id="shs:STEHIDRAFT_68295"/>
<evidence type="ECO:0000313" key="8">
    <source>
        <dbReference type="Proteomes" id="UP000053927"/>
    </source>
</evidence>
<evidence type="ECO:0000256" key="1">
    <source>
        <dbReference type="ARBA" id="ARBA00007801"/>
    </source>
</evidence>
<dbReference type="InterPro" id="IPR012941">
    <property type="entry name" value="Phe_hydrox_C_dim_dom"/>
</dbReference>
<dbReference type="Proteomes" id="UP000053927">
    <property type="component" value="Unassembled WGS sequence"/>
</dbReference>